<keyword evidence="3" id="KW-1185">Reference proteome</keyword>
<dbReference type="Proteomes" id="UP000288024">
    <property type="component" value="Unassembled WGS sequence"/>
</dbReference>
<dbReference type="EMBL" id="RZTZ01000036">
    <property type="protein sequence ID" value="RVT56247.1"/>
    <property type="molecule type" value="Genomic_DNA"/>
</dbReference>
<proteinExistence type="predicted"/>
<reference evidence="2 3" key="1">
    <citation type="submission" date="2019-01" db="EMBL/GenBank/DDBJ databases">
        <title>Bacillus sp. M5HDSG1-1, whole genome shotgun sequence.</title>
        <authorList>
            <person name="Tuo L."/>
        </authorList>
    </citation>
    <scope>NUCLEOTIDE SEQUENCE [LARGE SCALE GENOMIC DNA]</scope>
    <source>
        <strain evidence="2 3">M5HDSG1-1</strain>
    </source>
</reference>
<feature type="coiled-coil region" evidence="1">
    <location>
        <begin position="356"/>
        <end position="387"/>
    </location>
</feature>
<accession>A0A437K2T9</accession>
<dbReference type="RefSeq" id="WP_127743054.1">
    <property type="nucleotide sequence ID" value="NZ_RZTZ01000036.1"/>
</dbReference>
<gene>
    <name evidence="2" type="ORF">EM808_28025</name>
</gene>
<evidence type="ECO:0000313" key="3">
    <source>
        <dbReference type="Proteomes" id="UP000288024"/>
    </source>
</evidence>
<name>A0A437K2T9_9BACI</name>
<comment type="caution">
    <text evidence="2">The sequence shown here is derived from an EMBL/GenBank/DDBJ whole genome shotgun (WGS) entry which is preliminary data.</text>
</comment>
<evidence type="ECO:0000256" key="1">
    <source>
        <dbReference type="SAM" id="Coils"/>
    </source>
</evidence>
<keyword evidence="1" id="KW-0175">Coiled coil</keyword>
<organism evidence="2 3">
    <name type="scientific">Niallia taxi</name>
    <dbReference type="NCBI Taxonomy" id="2499688"/>
    <lineage>
        <taxon>Bacteria</taxon>
        <taxon>Bacillati</taxon>
        <taxon>Bacillota</taxon>
        <taxon>Bacilli</taxon>
        <taxon>Bacillales</taxon>
        <taxon>Bacillaceae</taxon>
        <taxon>Niallia</taxon>
    </lineage>
</organism>
<protein>
    <submittedName>
        <fullName evidence="2">Uncharacterized protein</fullName>
    </submittedName>
</protein>
<sequence>MSEKQPTNPNLKQTIAYVNGKTPKIDRVAMLAAVTITATSLAAFPVLGATASTAATLLGKTLPEQIKKLLQLATNDKEQAAMNVQERCRFVDVLLAKLAVFHVTEKQLTGTDKLFAQWKIANKSADDRKEIEEQDYKREKAVMEDYQDNRFNKEVYWDQLIEDIITIMEIEMDDVPTFTTTMQNEIRNTYEAFKNQVILESEFYSVYSSGDTENKLNDLLQFMKSYGHLYKTIDEMEQSLRDKTEPAISLKFFNYKEKSFEESFLELLSQDVIYVKGKTREEVVLYILYILKYVEKQRAQQTYIIDSIDNWNALKVKCQGKILIPNFSAAEVDIIPNNTNIIAYSEEDYVGNRSPIELKKRIIRNMREQLQEEINDVRRANEIIEKSSGLFTTFKRIVFKGKMGLPKWQAHDVDVLIPALLVGSWTDSKDDLAVVCRLARVDDKEYMSKLAAVIGGEDPYLLKYTNFGKTIYKLANVEEAWEILIKHITAEHMNTFRQLVQDLLLDVPPKFDLPIEDHFQASIFNKRPKHSDTIKKGIIRTLIMIANMNGIDNNFNVLSTQSWVDDLLEEVFNNITTEKKWFAISEALSDIAEASPEVFLSVLEREVEKQDSQIWQLFEQTSDGFGARNYYTHVLWGLEKLLCLEDFVPRAVRVLAKLSEREINYPITNSPFETLSRALLAWYHDINISINEKIKLTNHIVRTSTIGWELLAKLVPDRSPGHTAMSMSRPHYRNYNQKYELKYQSEIGHTYKSYMQFAIREATGNLKRWAVIFEKCFFFELGLEKEVIHGVQQAIDNSGSDQDKYLLKETVRDLIHKHRYFIDAEWSLDETYVDIIEREIFEKIVFQQASFDYLYLFKTDQLTDLHPEPYKKDKDFNDDFQKQQRQLKQERIQAIKRLMQDPDFSLSLFLYNLDDPTAMMGIRAIGSIMAADIHDYQIDLAFVEEVIVSGKIEVLIAYMSTIYEAKGFHAVKDLLGKIEVNTEITVSLLSVARVNDEFLEYLSSFHQQGIEQYWKAFTYHREIKEKTTRDFVFNKLLTYQNFHNVFQMLHRAFKEDVEKHILALEHLMYNPGSDYQIAHYDIHYIVQSFKKIYEEDKLNESLYTRVCALEWGYFNVLVNKIHPKYLKRELQMNPSFLAQLVSSAYKASDQEEVPADRSEAEKSLGRQAWNILFQLEFCPCLEDHGNLNVHELTSYTEEYLKQIDSKKRGNIGRQTLGKSFAYSPKGEDDIFPMEAVREVFELHYSEDLKRGFYLGKINQRGAYFGTEGKAEQELALQYENYARALRIEYPKLSQTLKEISDEYRSEAMGQRELASYDL</sequence>
<evidence type="ECO:0000313" key="2">
    <source>
        <dbReference type="EMBL" id="RVT56247.1"/>
    </source>
</evidence>